<evidence type="ECO:0000313" key="3">
    <source>
        <dbReference type="Proteomes" id="UP001610631"/>
    </source>
</evidence>
<protein>
    <submittedName>
        <fullName evidence="2">SMI1/KNR4 family protein</fullName>
    </submittedName>
</protein>
<evidence type="ECO:0000259" key="1">
    <source>
        <dbReference type="SMART" id="SM00860"/>
    </source>
</evidence>
<dbReference type="RefSeq" id="WP_395507955.1">
    <property type="nucleotide sequence ID" value="NZ_JBBDHD010000004.1"/>
</dbReference>
<dbReference type="SMART" id="SM00860">
    <property type="entry name" value="SMI1_KNR4"/>
    <property type="match status" value="1"/>
</dbReference>
<dbReference type="InterPro" id="IPR037883">
    <property type="entry name" value="Knr4/Smi1-like_sf"/>
</dbReference>
<dbReference type="SUPFAM" id="SSF160631">
    <property type="entry name" value="SMI1/KNR4-like"/>
    <property type="match status" value="1"/>
</dbReference>
<dbReference type="Pfam" id="PF09346">
    <property type="entry name" value="SMI1_KNR4"/>
    <property type="match status" value="1"/>
</dbReference>
<feature type="domain" description="Knr4/Smi1-like" evidence="1">
    <location>
        <begin position="19"/>
        <end position="134"/>
    </location>
</feature>
<dbReference type="EMBL" id="JBBDHD010000004">
    <property type="protein sequence ID" value="MFH7594006.1"/>
    <property type="molecule type" value="Genomic_DNA"/>
</dbReference>
<dbReference type="InterPro" id="IPR018958">
    <property type="entry name" value="Knr4/Smi1-like_dom"/>
</dbReference>
<proteinExistence type="predicted"/>
<dbReference type="Gene3D" id="3.40.1580.10">
    <property type="entry name" value="SMI1/KNR4-like"/>
    <property type="match status" value="1"/>
</dbReference>
<dbReference type="Proteomes" id="UP001610631">
    <property type="component" value="Unassembled WGS sequence"/>
</dbReference>
<keyword evidence="3" id="KW-1185">Reference proteome</keyword>
<comment type="caution">
    <text evidence="2">The sequence shown here is derived from an EMBL/GenBank/DDBJ whole genome shotgun (WGS) entry which is preliminary data.</text>
</comment>
<name>A0ABW7P6P6_9ACTN</name>
<gene>
    <name evidence="2" type="ORF">WDV06_02730</name>
</gene>
<accession>A0ABW7P6P6</accession>
<evidence type="ECO:0000313" key="2">
    <source>
        <dbReference type="EMBL" id="MFH7594006.1"/>
    </source>
</evidence>
<organism evidence="2 3">
    <name type="scientific">Streptomyces racemochromogenes</name>
    <dbReference type="NCBI Taxonomy" id="67353"/>
    <lineage>
        <taxon>Bacteria</taxon>
        <taxon>Bacillati</taxon>
        <taxon>Actinomycetota</taxon>
        <taxon>Actinomycetes</taxon>
        <taxon>Kitasatosporales</taxon>
        <taxon>Streptomycetaceae</taxon>
        <taxon>Streptomyces</taxon>
    </lineage>
</organism>
<sequence>MNWRGLVLGLLPEAELAGPADEADLAEVERVLGQALPADLAGLLRECDGVVGRHATDVVWSARRIARDNAELRGTPELAALYMPFEPLMFFGDNGGGDLFGVVRTPERPDVFAWDHESDGRSWAAGGVEDYLRRALPAAGDWYRY</sequence>
<reference evidence="2 3" key="1">
    <citation type="submission" date="2024-03" db="EMBL/GenBank/DDBJ databases">
        <title>Whole genome sequencing of Streptomyces racemochromogenes, to identify antimicrobial biosynthetic gene clusters.</title>
        <authorList>
            <person name="Suryawanshi P."/>
            <person name="Krishnaraj P.U."/>
            <person name="Arun Y.P."/>
            <person name="Suryawanshi M.P."/>
            <person name="Rakshit O."/>
        </authorList>
    </citation>
    <scope>NUCLEOTIDE SEQUENCE [LARGE SCALE GENOMIC DNA]</scope>
    <source>
        <strain evidence="2 3">AUDT626</strain>
    </source>
</reference>